<dbReference type="PANTHER" id="PTHR30618:SF15">
    <property type="entry name" value="NICOTINAMIDE RIBOSIDE TRANSPORTER 1-RELATED"/>
    <property type="match status" value="1"/>
</dbReference>
<evidence type="ECO:0000313" key="7">
    <source>
        <dbReference type="EMBL" id="KAH3677540.1"/>
    </source>
</evidence>
<gene>
    <name evidence="7" type="ORF">OGATHE_001015</name>
</gene>
<evidence type="ECO:0008006" key="9">
    <source>
        <dbReference type="Google" id="ProtNLM"/>
    </source>
</evidence>
<organism evidence="7 8">
    <name type="scientific">Ogataea polymorpha</name>
    <dbReference type="NCBI Taxonomy" id="460523"/>
    <lineage>
        <taxon>Eukaryota</taxon>
        <taxon>Fungi</taxon>
        <taxon>Dikarya</taxon>
        <taxon>Ascomycota</taxon>
        <taxon>Saccharomycotina</taxon>
        <taxon>Pichiomycetes</taxon>
        <taxon>Pichiales</taxon>
        <taxon>Pichiaceae</taxon>
        <taxon>Ogataea</taxon>
    </lineage>
</organism>
<comment type="similarity">
    <text evidence="2">Belongs to the purine-cytosine permease (2.A.39) family.</text>
</comment>
<feature type="transmembrane region" description="Helical" evidence="6">
    <location>
        <begin position="358"/>
        <end position="378"/>
    </location>
</feature>
<dbReference type="Proteomes" id="UP000788993">
    <property type="component" value="Unassembled WGS sequence"/>
</dbReference>
<feature type="transmembrane region" description="Helical" evidence="6">
    <location>
        <begin position="508"/>
        <end position="528"/>
    </location>
</feature>
<dbReference type="AlphaFoldDB" id="A0A9P8TGA2"/>
<dbReference type="Pfam" id="PF02133">
    <property type="entry name" value="Transp_cyt_pur"/>
    <property type="match status" value="1"/>
</dbReference>
<keyword evidence="4 6" id="KW-1133">Transmembrane helix</keyword>
<keyword evidence="8" id="KW-1185">Reference proteome</keyword>
<feature type="transmembrane region" description="Helical" evidence="6">
    <location>
        <begin position="306"/>
        <end position="326"/>
    </location>
</feature>
<keyword evidence="3 6" id="KW-0812">Transmembrane</keyword>
<feature type="transmembrane region" description="Helical" evidence="6">
    <location>
        <begin position="225"/>
        <end position="245"/>
    </location>
</feature>
<proteinExistence type="inferred from homology"/>
<reference evidence="7" key="2">
    <citation type="submission" date="2021-01" db="EMBL/GenBank/DDBJ databases">
        <authorList>
            <person name="Schikora-Tamarit M.A."/>
        </authorList>
    </citation>
    <scope>NUCLEOTIDE SEQUENCE</scope>
    <source>
        <strain evidence="7">NCAIM Y.01608</strain>
    </source>
</reference>
<comment type="caution">
    <text evidence="7">The sequence shown here is derived from an EMBL/GenBank/DDBJ whole genome shotgun (WGS) entry which is preliminary data.</text>
</comment>
<feature type="transmembrane region" description="Helical" evidence="6">
    <location>
        <begin position="137"/>
        <end position="161"/>
    </location>
</feature>
<evidence type="ECO:0000256" key="2">
    <source>
        <dbReference type="ARBA" id="ARBA00008974"/>
    </source>
</evidence>
<feature type="transmembrane region" description="Helical" evidence="6">
    <location>
        <begin position="72"/>
        <end position="96"/>
    </location>
</feature>
<accession>A0A9P8TGA2</accession>
<sequence length="570" mass="62865">MSQDWKVHDLGIPNPFNDPWIVRMIRNPEKLPASELFAVPKDENSEYDNDRWTNRDLIPIPKDRQTWTAMSYFGYWAVAGMGIPTWSMGSSALAYGLNCKQALAAIAGGAVIVGLIAVLIGTIGQKCRIGYTVSSRAAYGFYGCYLPIAIKSFIACIWQGLHFYYMGQALVGTIGSLSPTFITGTMGEAFSDWSPLTKNELLGVFLAIILFTVMMLIPPEKMQPMVHISFILQTGSFFGLMGWAIHANGGKLGPLWNREQTTSTGPGWAAFFMITNICGSNSGVLGQSDWTRYAKTRFAPNFSQMVTAPVTLFLTAAMGIFASAAMEPVLGDIYWNPVTLLPKLLTHYNFSPSVRAGVFFASFGIISGQLWQAVLLTACSTGMDISGFAPKYINIRRGSYVMTAIGLVCQPWKLLATSNTFLTVLSGFSVFVGPLVGGAIADFFVVRRMKYRMRDLYRCHNSIYWTRWGLNWRGLTSFAIGSLPTFPGLVCTAGNYPMPSGYEKFYNLTYLVGLLTTFVVHSLIGYFFPPPGLGLEAPYYEKDIEVETEVLDSEKTNYVAKVVEDNSSSV</sequence>
<evidence type="ECO:0000256" key="6">
    <source>
        <dbReference type="SAM" id="Phobius"/>
    </source>
</evidence>
<feature type="transmembrane region" description="Helical" evidence="6">
    <location>
        <begin position="421"/>
        <end position="446"/>
    </location>
</feature>
<dbReference type="GO" id="GO:0005886">
    <property type="term" value="C:plasma membrane"/>
    <property type="evidence" value="ECO:0007669"/>
    <property type="project" value="TreeGrafter"/>
</dbReference>
<dbReference type="InterPro" id="IPR045225">
    <property type="entry name" value="Uracil/uridine/allantoin_perm"/>
</dbReference>
<protein>
    <recommendedName>
        <fullName evidence="9">Uracil permease</fullName>
    </recommendedName>
</protein>
<name>A0A9P8TGA2_9ASCO</name>
<comment type="subcellular location">
    <subcellularLocation>
        <location evidence="1">Membrane</location>
        <topology evidence="1">Multi-pass membrane protein</topology>
    </subcellularLocation>
</comment>
<evidence type="ECO:0000256" key="5">
    <source>
        <dbReference type="ARBA" id="ARBA00023136"/>
    </source>
</evidence>
<dbReference type="GO" id="GO:0015205">
    <property type="term" value="F:nucleobase transmembrane transporter activity"/>
    <property type="evidence" value="ECO:0007669"/>
    <property type="project" value="TreeGrafter"/>
</dbReference>
<keyword evidence="5 6" id="KW-0472">Membrane</keyword>
<dbReference type="PANTHER" id="PTHR30618">
    <property type="entry name" value="NCS1 FAMILY PURINE/PYRIMIDINE TRANSPORTER"/>
    <property type="match status" value="1"/>
</dbReference>
<dbReference type="InterPro" id="IPR001248">
    <property type="entry name" value="Pur-cyt_permease"/>
</dbReference>
<evidence type="ECO:0000256" key="3">
    <source>
        <dbReference type="ARBA" id="ARBA00022692"/>
    </source>
</evidence>
<dbReference type="Gene3D" id="1.10.4160.10">
    <property type="entry name" value="Hydantoin permease"/>
    <property type="match status" value="1"/>
</dbReference>
<evidence type="ECO:0000256" key="4">
    <source>
        <dbReference type="ARBA" id="ARBA00022989"/>
    </source>
</evidence>
<feature type="transmembrane region" description="Helical" evidence="6">
    <location>
        <begin position="398"/>
        <end position="415"/>
    </location>
</feature>
<evidence type="ECO:0000256" key="1">
    <source>
        <dbReference type="ARBA" id="ARBA00004141"/>
    </source>
</evidence>
<feature type="transmembrane region" description="Helical" evidence="6">
    <location>
        <begin position="265"/>
        <end position="285"/>
    </location>
</feature>
<dbReference type="EMBL" id="JAEUBD010000108">
    <property type="protein sequence ID" value="KAH3677540.1"/>
    <property type="molecule type" value="Genomic_DNA"/>
</dbReference>
<reference evidence="7" key="1">
    <citation type="journal article" date="2021" name="Open Biol.">
        <title>Shared evolutionary footprints suggest mitochondrial oxidative damage underlies multiple complex I losses in fungi.</title>
        <authorList>
            <person name="Schikora-Tamarit M.A."/>
            <person name="Marcet-Houben M."/>
            <person name="Nosek J."/>
            <person name="Gabaldon T."/>
        </authorList>
    </citation>
    <scope>NUCLEOTIDE SEQUENCE</scope>
    <source>
        <strain evidence="7">NCAIM Y.01608</strain>
    </source>
</reference>
<feature type="transmembrane region" description="Helical" evidence="6">
    <location>
        <begin position="201"/>
        <end position="218"/>
    </location>
</feature>
<feature type="transmembrane region" description="Helical" evidence="6">
    <location>
        <begin position="102"/>
        <end position="125"/>
    </location>
</feature>
<evidence type="ECO:0000313" key="8">
    <source>
        <dbReference type="Proteomes" id="UP000788993"/>
    </source>
</evidence>